<sequence>MQGGGYVPSSGEQPHSVGYAVASGISEQPQGQNKFVEPRLRFERDIGRRRILEILRAVANDGRIFEHGQQGKAWQEHVEQLNQQEIFQIGGKGALKVGTAKEKFLEGLRAWKFVGAFDADQRHRASDISRQVLPFAEEASRKRSASVALDDFYLTPGLFDREEARSIAERKLAAEEKRAIAQEIRARAELMTSQAKMMERMLEARQQGIPVPEDFLARLMQ</sequence>
<dbReference type="PaxDb" id="55529-EKX35280"/>
<accession>L1IHL0</accession>
<protein>
    <submittedName>
        <fullName evidence="1 2">Uncharacterized protein</fullName>
    </submittedName>
</protein>
<keyword evidence="3" id="KW-1185">Reference proteome</keyword>
<dbReference type="GeneID" id="17292018"/>
<reference evidence="2" key="3">
    <citation type="submission" date="2015-06" db="UniProtKB">
        <authorList>
            <consortium name="EnsemblProtists"/>
        </authorList>
    </citation>
    <scope>IDENTIFICATION</scope>
</reference>
<dbReference type="HOGENOM" id="CLU_1100239_0_0_1"/>
<reference evidence="1 3" key="1">
    <citation type="journal article" date="2012" name="Nature">
        <title>Algal genomes reveal evolutionary mosaicism and the fate of nucleomorphs.</title>
        <authorList>
            <consortium name="DOE Joint Genome Institute"/>
            <person name="Curtis B.A."/>
            <person name="Tanifuji G."/>
            <person name="Burki F."/>
            <person name="Gruber A."/>
            <person name="Irimia M."/>
            <person name="Maruyama S."/>
            <person name="Arias M.C."/>
            <person name="Ball S.G."/>
            <person name="Gile G.H."/>
            <person name="Hirakawa Y."/>
            <person name="Hopkins J.F."/>
            <person name="Kuo A."/>
            <person name="Rensing S.A."/>
            <person name="Schmutz J."/>
            <person name="Symeonidi A."/>
            <person name="Elias M."/>
            <person name="Eveleigh R.J."/>
            <person name="Herman E.K."/>
            <person name="Klute M.J."/>
            <person name="Nakayama T."/>
            <person name="Obornik M."/>
            <person name="Reyes-Prieto A."/>
            <person name="Armbrust E.V."/>
            <person name="Aves S.J."/>
            <person name="Beiko R.G."/>
            <person name="Coutinho P."/>
            <person name="Dacks J.B."/>
            <person name="Durnford D.G."/>
            <person name="Fast N.M."/>
            <person name="Green B.R."/>
            <person name="Grisdale C.J."/>
            <person name="Hempel F."/>
            <person name="Henrissat B."/>
            <person name="Hoppner M.P."/>
            <person name="Ishida K."/>
            <person name="Kim E."/>
            <person name="Koreny L."/>
            <person name="Kroth P.G."/>
            <person name="Liu Y."/>
            <person name="Malik S.B."/>
            <person name="Maier U.G."/>
            <person name="McRose D."/>
            <person name="Mock T."/>
            <person name="Neilson J.A."/>
            <person name="Onodera N.T."/>
            <person name="Poole A.M."/>
            <person name="Pritham E.J."/>
            <person name="Richards T.A."/>
            <person name="Rocap G."/>
            <person name="Roy S.W."/>
            <person name="Sarai C."/>
            <person name="Schaack S."/>
            <person name="Shirato S."/>
            <person name="Slamovits C.H."/>
            <person name="Spencer D.F."/>
            <person name="Suzuki S."/>
            <person name="Worden A.Z."/>
            <person name="Zauner S."/>
            <person name="Barry K."/>
            <person name="Bell C."/>
            <person name="Bharti A.K."/>
            <person name="Crow J.A."/>
            <person name="Grimwood J."/>
            <person name="Kramer R."/>
            <person name="Lindquist E."/>
            <person name="Lucas S."/>
            <person name="Salamov A."/>
            <person name="McFadden G.I."/>
            <person name="Lane C.E."/>
            <person name="Keeling P.J."/>
            <person name="Gray M.W."/>
            <person name="Grigoriev I.V."/>
            <person name="Archibald J.M."/>
        </authorList>
    </citation>
    <scope>NUCLEOTIDE SEQUENCE</scope>
    <source>
        <strain evidence="1 3">CCMP2712</strain>
    </source>
</reference>
<evidence type="ECO:0000313" key="2">
    <source>
        <dbReference type="EnsemblProtists" id="EKX35280"/>
    </source>
</evidence>
<dbReference type="EMBL" id="JH993093">
    <property type="protein sequence ID" value="EKX35280.1"/>
    <property type="molecule type" value="Genomic_DNA"/>
</dbReference>
<dbReference type="Proteomes" id="UP000011087">
    <property type="component" value="Unassembled WGS sequence"/>
</dbReference>
<dbReference type="EnsemblProtists" id="EKX35280">
    <property type="protein sequence ID" value="EKX35280"/>
    <property type="gene ID" value="GUITHDRAFT_166024"/>
</dbReference>
<evidence type="ECO:0000313" key="1">
    <source>
        <dbReference type="EMBL" id="EKX35280.1"/>
    </source>
</evidence>
<dbReference type="RefSeq" id="XP_005822260.1">
    <property type="nucleotide sequence ID" value="XM_005822203.1"/>
</dbReference>
<dbReference type="KEGG" id="gtt:GUITHDRAFT_166024"/>
<proteinExistence type="predicted"/>
<reference evidence="3" key="2">
    <citation type="submission" date="2012-11" db="EMBL/GenBank/DDBJ databases">
        <authorList>
            <person name="Kuo A."/>
            <person name="Curtis B.A."/>
            <person name="Tanifuji G."/>
            <person name="Burki F."/>
            <person name="Gruber A."/>
            <person name="Irimia M."/>
            <person name="Maruyama S."/>
            <person name="Arias M.C."/>
            <person name="Ball S.G."/>
            <person name="Gile G.H."/>
            <person name="Hirakawa Y."/>
            <person name="Hopkins J.F."/>
            <person name="Rensing S.A."/>
            <person name="Schmutz J."/>
            <person name="Symeonidi A."/>
            <person name="Elias M."/>
            <person name="Eveleigh R.J."/>
            <person name="Herman E.K."/>
            <person name="Klute M.J."/>
            <person name="Nakayama T."/>
            <person name="Obornik M."/>
            <person name="Reyes-Prieto A."/>
            <person name="Armbrust E.V."/>
            <person name="Aves S.J."/>
            <person name="Beiko R.G."/>
            <person name="Coutinho P."/>
            <person name="Dacks J.B."/>
            <person name="Durnford D.G."/>
            <person name="Fast N.M."/>
            <person name="Green B.R."/>
            <person name="Grisdale C."/>
            <person name="Hempe F."/>
            <person name="Henrissat B."/>
            <person name="Hoppner M.P."/>
            <person name="Ishida K.-I."/>
            <person name="Kim E."/>
            <person name="Koreny L."/>
            <person name="Kroth P.G."/>
            <person name="Liu Y."/>
            <person name="Malik S.-B."/>
            <person name="Maier U.G."/>
            <person name="McRose D."/>
            <person name="Mock T."/>
            <person name="Neilson J.A."/>
            <person name="Onodera N.T."/>
            <person name="Poole A.M."/>
            <person name="Pritham E.J."/>
            <person name="Richards T.A."/>
            <person name="Rocap G."/>
            <person name="Roy S.W."/>
            <person name="Sarai C."/>
            <person name="Schaack S."/>
            <person name="Shirato S."/>
            <person name="Slamovits C.H."/>
            <person name="Spencer D.F."/>
            <person name="Suzuki S."/>
            <person name="Worden A.Z."/>
            <person name="Zauner S."/>
            <person name="Barry K."/>
            <person name="Bell C."/>
            <person name="Bharti A.K."/>
            <person name="Crow J.A."/>
            <person name="Grimwood J."/>
            <person name="Kramer R."/>
            <person name="Lindquist E."/>
            <person name="Lucas S."/>
            <person name="Salamov A."/>
            <person name="McFadden G.I."/>
            <person name="Lane C.E."/>
            <person name="Keeling P.J."/>
            <person name="Gray M.W."/>
            <person name="Grigoriev I.V."/>
            <person name="Archibald J.M."/>
        </authorList>
    </citation>
    <scope>NUCLEOTIDE SEQUENCE</scope>
    <source>
        <strain evidence="3">CCMP2712</strain>
    </source>
</reference>
<name>L1IHL0_GUITC</name>
<organism evidence="1">
    <name type="scientific">Guillardia theta (strain CCMP2712)</name>
    <name type="common">Cryptophyte</name>
    <dbReference type="NCBI Taxonomy" id="905079"/>
    <lineage>
        <taxon>Eukaryota</taxon>
        <taxon>Cryptophyceae</taxon>
        <taxon>Pyrenomonadales</taxon>
        <taxon>Geminigeraceae</taxon>
        <taxon>Guillardia</taxon>
    </lineage>
</organism>
<evidence type="ECO:0000313" key="3">
    <source>
        <dbReference type="Proteomes" id="UP000011087"/>
    </source>
</evidence>
<dbReference type="AlphaFoldDB" id="L1IHL0"/>
<gene>
    <name evidence="1" type="ORF">GUITHDRAFT_166024</name>
</gene>